<dbReference type="AlphaFoldDB" id="A0A6P8IQ97"/>
<dbReference type="Pfam" id="PF23353">
    <property type="entry name" value="BBS2_hp"/>
    <property type="match status" value="1"/>
</dbReference>
<evidence type="ECO:0000313" key="13">
    <source>
        <dbReference type="RefSeq" id="XP_031568468.1"/>
    </source>
</evidence>
<keyword evidence="3" id="KW-0963">Cytoplasm</keyword>
<evidence type="ECO:0000259" key="8">
    <source>
        <dbReference type="Pfam" id="PF14783"/>
    </source>
</evidence>
<evidence type="ECO:0000256" key="3">
    <source>
        <dbReference type="ARBA" id="ARBA00022490"/>
    </source>
</evidence>
<evidence type="ECO:0000256" key="1">
    <source>
        <dbReference type="ARBA" id="ARBA00004138"/>
    </source>
</evidence>
<proteinExistence type="predicted"/>
<feature type="domain" description="BBS2 C-terminal helix bundle" evidence="10">
    <location>
        <begin position="572"/>
        <end position="598"/>
    </location>
</feature>
<dbReference type="InterPro" id="IPR036322">
    <property type="entry name" value="WD40_repeat_dom_sf"/>
</dbReference>
<dbReference type="RefSeq" id="XP_031568468.1">
    <property type="nucleotide sequence ID" value="XM_031712608.1"/>
</dbReference>
<feature type="domain" description="Ciliary BBSome complex subunit 2 middle region" evidence="8">
    <location>
        <begin position="50"/>
        <end position="157"/>
    </location>
</feature>
<dbReference type="InterPro" id="IPR055379">
    <property type="entry name" value="BBS2_pf_dom"/>
</dbReference>
<dbReference type="PANTHER" id="PTHR32465:SF0">
    <property type="entry name" value="BARDET-BIEDL SYNDROME 2 PROTEIN"/>
    <property type="match status" value="1"/>
</dbReference>
<feature type="non-terminal residue" evidence="13">
    <location>
        <position position="1"/>
    </location>
</feature>
<gene>
    <name evidence="13" type="primary">LOC116303128</name>
</gene>
<feature type="domain" description="BBS2 platform" evidence="9">
    <location>
        <begin position="374"/>
        <end position="458"/>
    </location>
</feature>
<dbReference type="SUPFAM" id="SSF50978">
    <property type="entry name" value="WD40 repeat-like"/>
    <property type="match status" value="1"/>
</dbReference>
<reference evidence="13" key="1">
    <citation type="submission" date="2025-08" db="UniProtKB">
        <authorList>
            <consortium name="RefSeq"/>
        </authorList>
    </citation>
    <scope>IDENTIFICATION</scope>
    <source>
        <tissue evidence="13">Tentacle</tissue>
    </source>
</reference>
<dbReference type="InParanoid" id="A0A6P8IQ97"/>
<evidence type="ECO:0000259" key="10">
    <source>
        <dbReference type="Pfam" id="PF23351"/>
    </source>
</evidence>
<dbReference type="Pfam" id="PF14783">
    <property type="entry name" value="BBS2_Mid"/>
    <property type="match status" value="1"/>
</dbReference>
<dbReference type="Pfam" id="PF23351">
    <property type="entry name" value="BBS2_CtH"/>
    <property type="match status" value="1"/>
</dbReference>
<keyword evidence="12" id="KW-1185">Reference proteome</keyword>
<feature type="domain" description="BBS2 GAE" evidence="7">
    <location>
        <begin position="281"/>
        <end position="365"/>
    </location>
</feature>
<keyword evidence="6" id="KW-0966">Cell projection</keyword>
<evidence type="ECO:0000256" key="4">
    <source>
        <dbReference type="ARBA" id="ARBA00023069"/>
    </source>
</evidence>
<evidence type="ECO:0000256" key="2">
    <source>
        <dbReference type="ARBA" id="ARBA00004245"/>
    </source>
</evidence>
<dbReference type="GO" id="GO:0043005">
    <property type="term" value="C:neuron projection"/>
    <property type="evidence" value="ECO:0007669"/>
    <property type="project" value="TreeGrafter"/>
</dbReference>
<accession>A0A6P8IQ97</accession>
<dbReference type="Pfam" id="PF23350">
    <property type="entry name" value="BBS2_pf"/>
    <property type="match status" value="1"/>
</dbReference>
<dbReference type="KEGG" id="aten:116303128"/>
<evidence type="ECO:0000259" key="7">
    <source>
        <dbReference type="Pfam" id="PF14782"/>
    </source>
</evidence>
<dbReference type="Pfam" id="PF14782">
    <property type="entry name" value="BBS2_GAE"/>
    <property type="match status" value="1"/>
</dbReference>
<feature type="domain" description="BBS2 hairpin" evidence="11">
    <location>
        <begin position="470"/>
        <end position="567"/>
    </location>
</feature>
<organism evidence="12 13">
    <name type="scientific">Actinia tenebrosa</name>
    <name type="common">Australian red waratah sea anemone</name>
    <dbReference type="NCBI Taxonomy" id="6105"/>
    <lineage>
        <taxon>Eukaryota</taxon>
        <taxon>Metazoa</taxon>
        <taxon>Cnidaria</taxon>
        <taxon>Anthozoa</taxon>
        <taxon>Hexacorallia</taxon>
        <taxon>Actiniaria</taxon>
        <taxon>Actiniidae</taxon>
        <taxon>Actinia</taxon>
    </lineage>
</organism>
<evidence type="ECO:0000259" key="9">
    <source>
        <dbReference type="Pfam" id="PF23350"/>
    </source>
</evidence>
<evidence type="ECO:0000313" key="12">
    <source>
        <dbReference type="Proteomes" id="UP000515163"/>
    </source>
</evidence>
<dbReference type="InterPro" id="IPR055380">
    <property type="entry name" value="BBS2_hp_dom"/>
</dbReference>
<dbReference type="GO" id="GO:0016020">
    <property type="term" value="C:membrane"/>
    <property type="evidence" value="ECO:0007669"/>
    <property type="project" value="TreeGrafter"/>
</dbReference>
<evidence type="ECO:0000256" key="6">
    <source>
        <dbReference type="ARBA" id="ARBA00023273"/>
    </source>
</evidence>
<dbReference type="Proteomes" id="UP000515163">
    <property type="component" value="Unplaced"/>
</dbReference>
<dbReference type="GeneID" id="116303128"/>
<dbReference type="InterPro" id="IPR029429">
    <property type="entry name" value="BBS2_Mid"/>
</dbReference>
<sequence>VADGVNAILVGKIGGFENPLALVGGNCSIQGFDVDGNDEFWTVTGDNVCSLALCDFNSDGQDELLVGSEDFDIRVFKEDEIIAEMTETEAVTSLCPVRETKFGYALANGTVGVYDKTARYWRIKSKNHAISISSFDLDSDGVPELITGWSNGKVDARSDRTGEVIFKDNFSAAIAGIVEGDYRMDGKVELICCSVEGEVRGYLPATQEMKGNLMDCNIEQDALRDLALRKQNLLLELKNYEENSKVGKGVSDVDQSQMGIIPANTQLQTSLLVNPGSEQVQPHVELSISTTNDTIIRSVMIFAEGVFEGESHVVHPLPQNTKSTMSVPIYPPKDVSVDLHIKAFVGNKTSSQFHVFELTRQLPRFTLYIPCPEGYAEPQSTVSFHINERVNRTIMWLNQNFLLTEEIQPKNGSLDVMFLSLRTGNPLVIRMDQNGDMVIKTDDMDLAGDIIQAMADFLGIEDLHATADFPAHMEELRAVLVKVDELHSVRQKLTAEMADHSNLIRSLVVRAEDARLMADMKNMRKGYMELYDLNRDLINGYKIRCNNHTELLACLKTVNQAIQKAGRLRVGKPKAEVISACRQAIKTNNVNGLFKIIKAGVL</sequence>
<dbReference type="InterPro" id="IPR016616">
    <property type="entry name" value="Bardet-Biedl_syndrome_2_prot"/>
</dbReference>
<evidence type="ECO:0000259" key="11">
    <source>
        <dbReference type="Pfam" id="PF23353"/>
    </source>
</evidence>
<dbReference type="OrthoDB" id="2120021at2759"/>
<dbReference type="GO" id="GO:0031514">
    <property type="term" value="C:motile cilium"/>
    <property type="evidence" value="ECO:0007669"/>
    <property type="project" value="TreeGrafter"/>
</dbReference>
<keyword evidence="4" id="KW-0969">Cilium</keyword>
<comment type="subcellular location">
    <subcellularLocation>
        <location evidence="1">Cell projection</location>
        <location evidence="1">Cilium</location>
    </subcellularLocation>
    <subcellularLocation>
        <location evidence="2">Cytoplasm</location>
        <location evidence="2">Cytoskeleton</location>
    </subcellularLocation>
</comment>
<dbReference type="InterPro" id="IPR029333">
    <property type="entry name" value="BBS2_GAE_dom"/>
</dbReference>
<dbReference type="InterPro" id="IPR055381">
    <property type="entry name" value="BBS2_CtH_dom"/>
</dbReference>
<keyword evidence="5" id="KW-0206">Cytoskeleton</keyword>
<name>A0A6P8IQ97_ACTTE</name>
<dbReference type="GO" id="GO:0036064">
    <property type="term" value="C:ciliary basal body"/>
    <property type="evidence" value="ECO:0007669"/>
    <property type="project" value="TreeGrafter"/>
</dbReference>
<evidence type="ECO:0000256" key="5">
    <source>
        <dbReference type="ARBA" id="ARBA00023212"/>
    </source>
</evidence>
<protein>
    <submittedName>
        <fullName evidence="13">Bardet-Biedl syndrome 2 protein homolog</fullName>
    </submittedName>
</protein>
<dbReference type="PANTHER" id="PTHR32465">
    <property type="entry name" value="BARDET-BIEDL SYNDROME 2 PROTEIN"/>
    <property type="match status" value="1"/>
</dbReference>
<dbReference type="GO" id="GO:1905515">
    <property type="term" value="P:non-motile cilium assembly"/>
    <property type="evidence" value="ECO:0007669"/>
    <property type="project" value="InterPro"/>
</dbReference>
<dbReference type="FunCoup" id="A0A6P8IQ97">
    <property type="interactions" value="547"/>
</dbReference>
<dbReference type="GO" id="GO:0034464">
    <property type="term" value="C:BBSome"/>
    <property type="evidence" value="ECO:0007669"/>
    <property type="project" value="InterPro"/>
</dbReference>